<organism evidence="1 2">
    <name type="scientific">Penicillium oxalicum (strain 114-2 / CGMCC 5302)</name>
    <name type="common">Penicillium decumbens</name>
    <dbReference type="NCBI Taxonomy" id="933388"/>
    <lineage>
        <taxon>Eukaryota</taxon>
        <taxon>Fungi</taxon>
        <taxon>Dikarya</taxon>
        <taxon>Ascomycota</taxon>
        <taxon>Pezizomycotina</taxon>
        <taxon>Eurotiomycetes</taxon>
        <taxon>Eurotiomycetidae</taxon>
        <taxon>Eurotiales</taxon>
        <taxon>Aspergillaceae</taxon>
        <taxon>Penicillium</taxon>
    </lineage>
</organism>
<keyword evidence="2" id="KW-1185">Reference proteome</keyword>
<dbReference type="Proteomes" id="UP000019376">
    <property type="component" value="Unassembled WGS sequence"/>
</dbReference>
<protein>
    <submittedName>
        <fullName evidence="1">Uncharacterized protein</fullName>
    </submittedName>
</protein>
<name>S7ZQQ7_PENO1</name>
<proteinExistence type="predicted"/>
<evidence type="ECO:0000313" key="2">
    <source>
        <dbReference type="Proteomes" id="UP000019376"/>
    </source>
</evidence>
<dbReference type="EMBL" id="KB644412">
    <property type="protein sequence ID" value="EPS30991.1"/>
    <property type="molecule type" value="Genomic_DNA"/>
</dbReference>
<reference evidence="1 2" key="1">
    <citation type="journal article" date="2013" name="PLoS ONE">
        <title>Genomic and secretomic analyses reveal unique features of the lignocellulolytic enzyme system of Penicillium decumbens.</title>
        <authorList>
            <person name="Liu G."/>
            <person name="Zhang L."/>
            <person name="Wei X."/>
            <person name="Zou G."/>
            <person name="Qin Y."/>
            <person name="Ma L."/>
            <person name="Li J."/>
            <person name="Zheng H."/>
            <person name="Wang S."/>
            <person name="Wang C."/>
            <person name="Xun L."/>
            <person name="Zhao G.-P."/>
            <person name="Zhou Z."/>
            <person name="Qu Y."/>
        </authorList>
    </citation>
    <scope>NUCLEOTIDE SEQUENCE [LARGE SCALE GENOMIC DNA]</scope>
    <source>
        <strain evidence="2">114-2 / CGMCC 5302</strain>
    </source>
</reference>
<dbReference type="HOGENOM" id="CLU_1378561_0_0_1"/>
<gene>
    <name evidence="1" type="ORF">PDE_05945</name>
</gene>
<accession>S7ZQQ7</accession>
<evidence type="ECO:0000313" key="1">
    <source>
        <dbReference type="EMBL" id="EPS30991.1"/>
    </source>
</evidence>
<dbReference type="AlphaFoldDB" id="S7ZQQ7"/>
<sequence>MWYRGINNVDIQTEYCSPGLRVMRASEALHSLGKFLGDPGHPWGLTRFARLHCSELTSLNTQPATCNTIRKRFLIKYDSILRCMVMYSSFMSFPTEFSDQTLRHPLAPSLEDVRVLDFVAVFSASWHPLLYVGLHALPRLPQPQSRKRLDLGLIPTLPQDRFAKNKIAWTCGSITLPTSPLAWMRAESRARIRFDRQL</sequence>